<dbReference type="EMBL" id="RCZI01000004">
    <property type="protein sequence ID" value="TPG26036.1"/>
    <property type="molecule type" value="Genomic_DNA"/>
</dbReference>
<reference evidence="1 2" key="1">
    <citation type="journal article" date="2019" name="Environ. Microbiol.">
        <title>Species interactions and distinct microbial communities in high Arctic permafrost affected cryosols are associated with the CH4 and CO2 gas fluxes.</title>
        <authorList>
            <person name="Altshuler I."/>
            <person name="Hamel J."/>
            <person name="Turney S."/>
            <person name="Magnuson E."/>
            <person name="Levesque R."/>
            <person name="Greer C."/>
            <person name="Whyte L.G."/>
        </authorList>
    </citation>
    <scope>NUCLEOTIDE SEQUENCE [LARGE SCALE GENOMIC DNA]</scope>
    <source>
        <strain evidence="1 2">S06.C</strain>
    </source>
</reference>
<organism evidence="1 2">
    <name type="scientific">Variovorax guangxiensis</name>
    <dbReference type="NCBI Taxonomy" id="1775474"/>
    <lineage>
        <taxon>Bacteria</taxon>
        <taxon>Pseudomonadati</taxon>
        <taxon>Pseudomonadota</taxon>
        <taxon>Betaproteobacteria</taxon>
        <taxon>Burkholderiales</taxon>
        <taxon>Comamonadaceae</taxon>
        <taxon>Variovorax</taxon>
    </lineage>
</organism>
<protein>
    <submittedName>
        <fullName evidence="1">Uncharacterized protein</fullName>
    </submittedName>
</protein>
<sequence length="79" mass="8741">MIELTGGHSHRTVVSLAEDFPATPPKRALQQVRLRAVRDAGTNLEKTAVLAPKSVLRVERPHLLAPGTRIRPFGFTDQF</sequence>
<proteinExistence type="predicted"/>
<comment type="caution">
    <text evidence="1">The sequence shown here is derived from an EMBL/GenBank/DDBJ whole genome shotgun (WGS) entry which is preliminary data.</text>
</comment>
<evidence type="ECO:0000313" key="2">
    <source>
        <dbReference type="Proteomes" id="UP000319212"/>
    </source>
</evidence>
<gene>
    <name evidence="1" type="ORF">EAH82_16745</name>
</gene>
<dbReference type="AlphaFoldDB" id="A0A502DPI4"/>
<evidence type="ECO:0000313" key="1">
    <source>
        <dbReference type="EMBL" id="TPG26036.1"/>
    </source>
</evidence>
<name>A0A502DPI4_9BURK</name>
<dbReference type="Proteomes" id="UP000319212">
    <property type="component" value="Unassembled WGS sequence"/>
</dbReference>
<accession>A0A502DPI4</accession>